<dbReference type="EMBL" id="JACLAW010000012">
    <property type="protein sequence ID" value="MBC2666771.1"/>
    <property type="molecule type" value="Genomic_DNA"/>
</dbReference>
<proteinExistence type="predicted"/>
<accession>A0A7X1FTQ4</accession>
<evidence type="ECO:0000313" key="3">
    <source>
        <dbReference type="Proteomes" id="UP000566813"/>
    </source>
</evidence>
<name>A0A7X1FTQ4_9SPHN</name>
<dbReference type="RefSeq" id="WP_185665075.1">
    <property type="nucleotide sequence ID" value="NZ_JACLAW010000012.1"/>
</dbReference>
<sequence>MVLSDLLAKIIERRNADRRLLGDGDRREEDRRSDEPATADRRQQLISITFADRRGAVGNGGDRRKAARRAAFGRRSGEDRRGN</sequence>
<dbReference type="Proteomes" id="UP000566813">
    <property type="component" value="Unassembled WGS sequence"/>
</dbReference>
<feature type="compositionally biased region" description="Basic and acidic residues" evidence="1">
    <location>
        <begin position="18"/>
        <end position="43"/>
    </location>
</feature>
<reference evidence="2 3" key="1">
    <citation type="submission" date="2020-08" db="EMBL/GenBank/DDBJ databases">
        <title>The genome sequence of type strain Novosphingobium flavum NBRC 111647.</title>
        <authorList>
            <person name="Liu Y."/>
        </authorList>
    </citation>
    <scope>NUCLEOTIDE SEQUENCE [LARGE SCALE GENOMIC DNA]</scope>
    <source>
        <strain evidence="2 3">NBRC 111647</strain>
    </source>
</reference>
<feature type="region of interest" description="Disordered" evidence="1">
    <location>
        <begin position="18"/>
        <end position="83"/>
    </location>
</feature>
<comment type="caution">
    <text evidence="2">The sequence shown here is derived from an EMBL/GenBank/DDBJ whole genome shotgun (WGS) entry which is preliminary data.</text>
</comment>
<organism evidence="2 3">
    <name type="scientific">Novosphingobium flavum</name>
    <dbReference type="NCBI Taxonomy" id="1778672"/>
    <lineage>
        <taxon>Bacteria</taxon>
        <taxon>Pseudomonadati</taxon>
        <taxon>Pseudomonadota</taxon>
        <taxon>Alphaproteobacteria</taxon>
        <taxon>Sphingomonadales</taxon>
        <taxon>Sphingomonadaceae</taxon>
        <taxon>Novosphingobium</taxon>
    </lineage>
</organism>
<evidence type="ECO:0000256" key="1">
    <source>
        <dbReference type="SAM" id="MobiDB-lite"/>
    </source>
</evidence>
<dbReference type="AlphaFoldDB" id="A0A7X1FTQ4"/>
<evidence type="ECO:0000313" key="2">
    <source>
        <dbReference type="EMBL" id="MBC2666771.1"/>
    </source>
</evidence>
<keyword evidence="3" id="KW-1185">Reference proteome</keyword>
<protein>
    <submittedName>
        <fullName evidence="2">Uncharacterized protein</fullName>
    </submittedName>
</protein>
<gene>
    <name evidence="2" type="ORF">H7F51_14725</name>
</gene>